<organism evidence="1 2">
    <name type="scientific">Flavobacterium crassostreae</name>
    <dbReference type="NCBI Taxonomy" id="1763534"/>
    <lineage>
        <taxon>Bacteria</taxon>
        <taxon>Pseudomonadati</taxon>
        <taxon>Bacteroidota</taxon>
        <taxon>Flavobacteriia</taxon>
        <taxon>Flavobacteriales</taxon>
        <taxon>Flavobacteriaceae</taxon>
        <taxon>Flavobacterium</taxon>
    </lineage>
</organism>
<evidence type="ECO:0000313" key="1">
    <source>
        <dbReference type="EMBL" id="OCB75334.1"/>
    </source>
</evidence>
<dbReference type="OrthoDB" id="1312899at2"/>
<accession>A0A1B9E078</accession>
<dbReference type="InterPro" id="IPR046661">
    <property type="entry name" value="DUF6770"/>
</dbReference>
<dbReference type="AlphaFoldDB" id="A0A1B9E078"/>
<dbReference type="EMBL" id="LVEP01000029">
    <property type="protein sequence ID" value="OCB75334.1"/>
    <property type="molecule type" value="Genomic_DNA"/>
</dbReference>
<protein>
    <submittedName>
        <fullName evidence="1">Uncharacterized protein</fullName>
    </submittedName>
</protein>
<gene>
    <name evidence="1" type="ORF">LPBF_08030</name>
</gene>
<sequence>MKKTLLILLFIVQFSFGQSYSVLNQAEGKAVAFVPIVENKELFGYVELREMNTDENLNVTFKYVILDKNMNQICTGEFVEKKLNHSTYTPEKLGLYYVVYTKGFLRFNFRIVNSTTGKSSFLTYKVLNINSNKIVSSGIYNPEIKEVSSDNAKKDKTDYFSCPLHETGFLIYGHKDEKDKRDADDYEMYAVNTNNEKIWEYKNSIPLKKEDSQIYSIHNYNSKYIVLRGDVTSKSGMRITHFVVLDIKTGKQLFYTEIPAHYTHSFEDVLIQDDRLYLMGRYFEKVKGGLYEYDKSLGIFQFVFDLKSQSIYKEKYLSYDKFLDIKMNKYGKIKGEGFLNFNDFYVNPDGSTFIISESFFQKGLNRDYTQLYTFTLDSNFDPVKTNVYDVKTSKESKFKFSQYLPNKIGRAYFFFDKTDNSNLELNIVNYYFKSKKEEISKLTYNTNKSTISIFRAKEGYVGIAEYFKDTKKDGKYMEIRLEKLNYERE</sequence>
<dbReference type="STRING" id="1763534.GCA_001831475_00520"/>
<keyword evidence="2" id="KW-1185">Reference proteome</keyword>
<dbReference type="Proteomes" id="UP000093510">
    <property type="component" value="Unassembled WGS sequence"/>
</dbReference>
<dbReference type="RefSeq" id="WP_066334847.1">
    <property type="nucleotide sequence ID" value="NZ_CP017688.1"/>
</dbReference>
<dbReference type="Pfam" id="PF20559">
    <property type="entry name" value="DUF6770"/>
    <property type="match status" value="1"/>
</dbReference>
<comment type="caution">
    <text evidence="1">The sequence shown here is derived from an EMBL/GenBank/DDBJ whole genome shotgun (WGS) entry which is preliminary data.</text>
</comment>
<proteinExistence type="predicted"/>
<reference evidence="1 2" key="1">
    <citation type="submission" date="2016-03" db="EMBL/GenBank/DDBJ databases">
        <authorList>
            <person name="Ploux O."/>
        </authorList>
    </citation>
    <scope>NUCLEOTIDE SEQUENCE [LARGE SCALE GENOMIC DNA]</scope>
    <source>
        <strain evidence="1 2">LPB0076</strain>
    </source>
</reference>
<evidence type="ECO:0000313" key="2">
    <source>
        <dbReference type="Proteomes" id="UP000093510"/>
    </source>
</evidence>
<name>A0A1B9E078_9FLAO</name>